<comment type="caution">
    <text evidence="1">The sequence shown here is derived from an EMBL/GenBank/DDBJ whole genome shotgun (WGS) entry which is preliminary data.</text>
</comment>
<keyword evidence="2" id="KW-1185">Reference proteome</keyword>
<proteinExistence type="predicted"/>
<accession>A0A255H749</accession>
<dbReference type="Proteomes" id="UP000216311">
    <property type="component" value="Unassembled WGS sequence"/>
</dbReference>
<protein>
    <submittedName>
        <fullName evidence="1">Uncharacterized protein</fullName>
    </submittedName>
</protein>
<dbReference type="EMBL" id="NMVQ01000007">
    <property type="protein sequence ID" value="OYO23530.1"/>
    <property type="molecule type" value="Genomic_DNA"/>
</dbReference>
<evidence type="ECO:0000313" key="1">
    <source>
        <dbReference type="EMBL" id="OYO23530.1"/>
    </source>
</evidence>
<gene>
    <name evidence="1" type="ORF">CGZ93_06260</name>
</gene>
<name>A0A255H749_9ACTN</name>
<evidence type="ECO:0000313" key="2">
    <source>
        <dbReference type="Proteomes" id="UP000216311"/>
    </source>
</evidence>
<dbReference type="AlphaFoldDB" id="A0A255H749"/>
<reference evidence="1 2" key="1">
    <citation type="submission" date="2017-07" db="EMBL/GenBank/DDBJ databases">
        <title>Draft whole genome sequences of clinical Proprionibacteriaceae strains.</title>
        <authorList>
            <person name="Bernier A.-M."/>
            <person name="Bernard K."/>
            <person name="Domingo M.-C."/>
        </authorList>
    </citation>
    <scope>NUCLEOTIDE SEQUENCE [LARGE SCALE GENOMIC DNA]</scope>
    <source>
        <strain evidence="1 2">NML 130396</strain>
    </source>
</reference>
<sequence length="76" mass="8493">MVQHRLHDLDVRSGLDGHDKTSRDGLELLLRRMRLEPVILGNLPAEGDTIIGKLEKYLRDSKNVGFVWLGTVAGTV</sequence>
<organism evidence="1 2">
    <name type="scientific">Enemella dayhoffiae</name>
    <dbReference type="NCBI Taxonomy" id="2016507"/>
    <lineage>
        <taxon>Bacteria</taxon>
        <taxon>Bacillati</taxon>
        <taxon>Actinomycetota</taxon>
        <taxon>Actinomycetes</taxon>
        <taxon>Propionibacteriales</taxon>
        <taxon>Propionibacteriaceae</taxon>
        <taxon>Enemella</taxon>
    </lineage>
</organism>